<feature type="domain" description="HTH merR-type" evidence="14">
    <location>
        <begin position="1"/>
        <end position="69"/>
    </location>
</feature>
<name>A0A081K9X1_9GAMM</name>
<dbReference type="GO" id="GO:0003700">
    <property type="term" value="F:DNA-binding transcription factor activity"/>
    <property type="evidence" value="ECO:0007669"/>
    <property type="project" value="InterPro"/>
</dbReference>
<evidence type="ECO:0000256" key="2">
    <source>
        <dbReference type="ARBA" id="ARBA00011738"/>
    </source>
</evidence>
<protein>
    <recommendedName>
        <fullName evidence="3">HTH-type transcriptional regulator CueR</fullName>
    </recommendedName>
    <alternativeName>
        <fullName evidence="12">Copper efflux regulator</fullName>
    </alternativeName>
    <alternativeName>
        <fullName evidence="11">Copper export regulator</fullName>
    </alternativeName>
</protein>
<dbReference type="InterPro" id="IPR009061">
    <property type="entry name" value="DNA-bd_dom_put_sf"/>
</dbReference>
<dbReference type="Proteomes" id="UP000027997">
    <property type="component" value="Unassembled WGS sequence"/>
</dbReference>
<keyword evidence="16" id="KW-1185">Reference proteome</keyword>
<dbReference type="InterPro" id="IPR047057">
    <property type="entry name" value="MerR_fam"/>
</dbReference>
<proteinExistence type="predicted"/>
<sequence length="128" mass="14501">MNISQAAKTTGLTAKTIRYYESRKLISPAARLANGYRDYNQSHIRELSFVHHARELGFTLEECADLLELYRNKERKSSDVKALAQQKMTDIENKIAQLQTIRESLKELVSCCQGDDQPACPILEKLAG</sequence>
<dbReference type="GO" id="GO:0005507">
    <property type="term" value="F:copper ion binding"/>
    <property type="evidence" value="ECO:0007669"/>
    <property type="project" value="InterPro"/>
</dbReference>
<dbReference type="PANTHER" id="PTHR30204">
    <property type="entry name" value="REDOX-CYCLING DRUG-SENSING TRANSCRIPTIONAL ACTIVATOR SOXR"/>
    <property type="match status" value="1"/>
</dbReference>
<keyword evidence="10" id="KW-0804">Transcription</keyword>
<accession>A0A081K9X1</accession>
<evidence type="ECO:0000256" key="8">
    <source>
        <dbReference type="ARBA" id="ARBA00023125"/>
    </source>
</evidence>
<evidence type="ECO:0000256" key="12">
    <source>
        <dbReference type="ARBA" id="ARBA00032335"/>
    </source>
</evidence>
<dbReference type="EMBL" id="JOJP01000001">
    <property type="protein sequence ID" value="KEI70947.1"/>
    <property type="molecule type" value="Genomic_DNA"/>
</dbReference>
<dbReference type="InterPro" id="IPR015358">
    <property type="entry name" value="Tscrpt_reg_MerR_DNA-bd"/>
</dbReference>
<feature type="coiled-coil region" evidence="13">
    <location>
        <begin position="81"/>
        <end position="108"/>
    </location>
</feature>
<dbReference type="eggNOG" id="COG0789">
    <property type="taxonomic scope" value="Bacteria"/>
</dbReference>
<dbReference type="GO" id="GO:0045893">
    <property type="term" value="P:positive regulation of DNA-templated transcription"/>
    <property type="evidence" value="ECO:0007669"/>
    <property type="project" value="InterPro"/>
</dbReference>
<keyword evidence="6" id="KW-0186">Copper</keyword>
<evidence type="ECO:0000256" key="3">
    <source>
        <dbReference type="ARBA" id="ARBA00017250"/>
    </source>
</evidence>
<dbReference type="InterPro" id="IPR000551">
    <property type="entry name" value="MerR-type_HTH_dom"/>
</dbReference>
<dbReference type="SUPFAM" id="SSF46955">
    <property type="entry name" value="Putative DNA-binding domain"/>
    <property type="match status" value="1"/>
</dbReference>
<keyword evidence="8" id="KW-0238">DNA-binding</keyword>
<dbReference type="Pfam" id="PF00376">
    <property type="entry name" value="MerR"/>
    <property type="match status" value="1"/>
</dbReference>
<dbReference type="PANTHER" id="PTHR30204:SF16">
    <property type="entry name" value="HTH-TYPE TRANSCRIPTIONAL REGULATOR CUER"/>
    <property type="match status" value="1"/>
</dbReference>
<dbReference type="Pfam" id="PF09278">
    <property type="entry name" value="MerR-DNA-bind"/>
    <property type="match status" value="1"/>
</dbReference>
<comment type="subunit">
    <text evidence="2">Homodimer.</text>
</comment>
<comment type="caution">
    <text evidence="15">The sequence shown here is derived from an EMBL/GenBank/DDBJ whole genome shotgun (WGS) entry which is preliminary data.</text>
</comment>
<keyword evidence="7" id="KW-0805">Transcription regulation</keyword>
<dbReference type="STRING" id="305900.GV64_09535"/>
<dbReference type="CDD" id="cd01108">
    <property type="entry name" value="HTH_CueR"/>
    <property type="match status" value="1"/>
</dbReference>
<dbReference type="PRINTS" id="PR00040">
    <property type="entry name" value="HTHMERR"/>
</dbReference>
<keyword evidence="4" id="KW-0963">Cytoplasm</keyword>
<keyword evidence="13" id="KW-0175">Coiled coil</keyword>
<reference evidence="15 16" key="1">
    <citation type="submission" date="2014-06" db="EMBL/GenBank/DDBJ databases">
        <title>Whole Genome Sequences of Three Symbiotic Endozoicomonas Bacteria.</title>
        <authorList>
            <person name="Neave M.J."/>
            <person name="Apprill A."/>
            <person name="Voolstra C.R."/>
        </authorList>
    </citation>
    <scope>NUCLEOTIDE SEQUENCE [LARGE SCALE GENOMIC DNA]</scope>
    <source>
        <strain evidence="15 16">DSM 22380</strain>
    </source>
</reference>
<dbReference type="GO" id="GO:0003677">
    <property type="term" value="F:DNA binding"/>
    <property type="evidence" value="ECO:0007669"/>
    <property type="project" value="UniProtKB-KW"/>
</dbReference>
<dbReference type="GO" id="GO:0005737">
    <property type="term" value="C:cytoplasm"/>
    <property type="evidence" value="ECO:0007669"/>
    <property type="project" value="UniProtKB-SubCell"/>
</dbReference>
<evidence type="ECO:0000259" key="14">
    <source>
        <dbReference type="PROSITE" id="PS50937"/>
    </source>
</evidence>
<evidence type="ECO:0000256" key="11">
    <source>
        <dbReference type="ARBA" id="ARBA00031472"/>
    </source>
</evidence>
<dbReference type="NCBIfam" id="TIGR02044">
    <property type="entry name" value="CueR"/>
    <property type="match status" value="1"/>
</dbReference>
<evidence type="ECO:0000256" key="6">
    <source>
        <dbReference type="ARBA" id="ARBA00023008"/>
    </source>
</evidence>
<organism evidence="15 16">
    <name type="scientific">Endozoicomonas elysicola</name>
    <dbReference type="NCBI Taxonomy" id="305900"/>
    <lineage>
        <taxon>Bacteria</taxon>
        <taxon>Pseudomonadati</taxon>
        <taxon>Pseudomonadota</taxon>
        <taxon>Gammaproteobacteria</taxon>
        <taxon>Oceanospirillales</taxon>
        <taxon>Endozoicomonadaceae</taxon>
        <taxon>Endozoicomonas</taxon>
    </lineage>
</organism>
<keyword evidence="5" id="KW-0479">Metal-binding</keyword>
<keyword evidence="9" id="KW-0010">Activator</keyword>
<comment type="subcellular location">
    <subcellularLocation>
        <location evidence="1">Cytoplasm</location>
    </subcellularLocation>
</comment>
<evidence type="ECO:0000256" key="10">
    <source>
        <dbReference type="ARBA" id="ARBA00023163"/>
    </source>
</evidence>
<evidence type="ECO:0000256" key="7">
    <source>
        <dbReference type="ARBA" id="ARBA00023015"/>
    </source>
</evidence>
<gene>
    <name evidence="15" type="ORF">GV64_09535</name>
</gene>
<dbReference type="SMART" id="SM00422">
    <property type="entry name" value="HTH_MERR"/>
    <property type="match status" value="1"/>
</dbReference>
<dbReference type="InterPro" id="IPR011789">
    <property type="entry name" value="CueR"/>
</dbReference>
<evidence type="ECO:0000256" key="9">
    <source>
        <dbReference type="ARBA" id="ARBA00023159"/>
    </source>
</evidence>
<evidence type="ECO:0000256" key="4">
    <source>
        <dbReference type="ARBA" id="ARBA00022490"/>
    </source>
</evidence>
<evidence type="ECO:0000256" key="5">
    <source>
        <dbReference type="ARBA" id="ARBA00022723"/>
    </source>
</evidence>
<evidence type="ECO:0000313" key="16">
    <source>
        <dbReference type="Proteomes" id="UP000027997"/>
    </source>
</evidence>
<dbReference type="AlphaFoldDB" id="A0A081K9X1"/>
<dbReference type="PROSITE" id="PS50937">
    <property type="entry name" value="HTH_MERR_2"/>
    <property type="match status" value="1"/>
</dbReference>
<evidence type="ECO:0000256" key="13">
    <source>
        <dbReference type="SAM" id="Coils"/>
    </source>
</evidence>
<evidence type="ECO:0000256" key="1">
    <source>
        <dbReference type="ARBA" id="ARBA00004496"/>
    </source>
</evidence>
<evidence type="ECO:0000313" key="15">
    <source>
        <dbReference type="EMBL" id="KEI70947.1"/>
    </source>
</evidence>
<dbReference type="Gene3D" id="1.10.1660.10">
    <property type="match status" value="1"/>
</dbReference>